<dbReference type="FunFam" id="3.40.50.620:FF:000045">
    <property type="entry name" value="Glutamate--tRNA ligase, mitochondrial"/>
    <property type="match status" value="1"/>
</dbReference>
<dbReference type="Pfam" id="PF00749">
    <property type="entry name" value="tRNA-synt_1c"/>
    <property type="match status" value="1"/>
</dbReference>
<evidence type="ECO:0000313" key="14">
    <source>
        <dbReference type="EMBL" id="KAJ1966341.1"/>
    </source>
</evidence>
<evidence type="ECO:0000256" key="10">
    <source>
        <dbReference type="ARBA" id="ARBA00072917"/>
    </source>
</evidence>
<proteinExistence type="inferred from homology"/>
<dbReference type="GO" id="GO:0006424">
    <property type="term" value="P:glutamyl-tRNA aminoacylation"/>
    <property type="evidence" value="ECO:0007669"/>
    <property type="project" value="InterPro"/>
</dbReference>
<dbReference type="GO" id="GO:0008270">
    <property type="term" value="F:zinc ion binding"/>
    <property type="evidence" value="ECO:0007669"/>
    <property type="project" value="InterPro"/>
</dbReference>
<reference evidence="14" key="1">
    <citation type="submission" date="2022-07" db="EMBL/GenBank/DDBJ databases">
        <title>Phylogenomic reconstructions and comparative analyses of Kickxellomycotina fungi.</title>
        <authorList>
            <person name="Reynolds N.K."/>
            <person name="Stajich J.E."/>
            <person name="Barry K."/>
            <person name="Grigoriev I.V."/>
            <person name="Crous P."/>
            <person name="Smith M.E."/>
        </authorList>
    </citation>
    <scope>NUCLEOTIDE SEQUENCE</scope>
    <source>
        <strain evidence="14">RSA 1196</strain>
    </source>
</reference>
<organism evidence="14 15">
    <name type="scientific">Dispira parvispora</name>
    <dbReference type="NCBI Taxonomy" id="1520584"/>
    <lineage>
        <taxon>Eukaryota</taxon>
        <taxon>Fungi</taxon>
        <taxon>Fungi incertae sedis</taxon>
        <taxon>Zoopagomycota</taxon>
        <taxon>Kickxellomycotina</taxon>
        <taxon>Dimargaritomycetes</taxon>
        <taxon>Dimargaritales</taxon>
        <taxon>Dimargaritaceae</taxon>
        <taxon>Dispira</taxon>
    </lineage>
</organism>
<dbReference type="InterPro" id="IPR001412">
    <property type="entry name" value="aa-tRNA-synth_I_CS"/>
</dbReference>
<accession>A0A9W8AQD1</accession>
<keyword evidence="5 11" id="KW-0547">Nucleotide-binding</keyword>
<dbReference type="AlphaFoldDB" id="A0A9W8AQD1"/>
<feature type="domain" description="Glutamyl/glutaminyl-tRNA synthetase class Ib catalytic" evidence="12">
    <location>
        <begin position="37"/>
        <end position="354"/>
    </location>
</feature>
<dbReference type="EC" id="6.1.1.17" evidence="3"/>
<comment type="subcellular location">
    <subcellularLocation>
        <location evidence="1">Mitochondrion</location>
    </subcellularLocation>
</comment>
<dbReference type="OrthoDB" id="428822at2759"/>
<dbReference type="HAMAP" id="MF_00022">
    <property type="entry name" value="Glu_tRNA_synth_type1"/>
    <property type="match status" value="1"/>
</dbReference>
<dbReference type="PANTHER" id="PTHR43311">
    <property type="entry name" value="GLUTAMATE--TRNA LIGASE"/>
    <property type="match status" value="1"/>
</dbReference>
<evidence type="ECO:0000256" key="9">
    <source>
        <dbReference type="ARBA" id="ARBA00030865"/>
    </source>
</evidence>
<evidence type="ECO:0000256" key="11">
    <source>
        <dbReference type="RuleBase" id="RU363037"/>
    </source>
</evidence>
<evidence type="ECO:0000256" key="8">
    <source>
        <dbReference type="ARBA" id="ARBA00023146"/>
    </source>
</evidence>
<dbReference type="GO" id="GO:0000049">
    <property type="term" value="F:tRNA binding"/>
    <property type="evidence" value="ECO:0007669"/>
    <property type="project" value="InterPro"/>
</dbReference>
<dbReference type="InterPro" id="IPR020058">
    <property type="entry name" value="Glu/Gln-tRNA-synth_Ib_cat-dom"/>
</dbReference>
<dbReference type="Proteomes" id="UP001150925">
    <property type="component" value="Unassembled WGS sequence"/>
</dbReference>
<keyword evidence="8 11" id="KW-0030">Aminoacyl-tRNA synthetase</keyword>
<evidence type="ECO:0000256" key="4">
    <source>
        <dbReference type="ARBA" id="ARBA00022598"/>
    </source>
</evidence>
<sequence length="538" mass="60266">MLGRPLALASQIRRPGLTCNTTSTFQSVSLRRWQTTRVRFAPSPTGDLHLGGLRTALFNYLFARHAGESGRFILRIEDTDQKRTVPGATERLIDILHWAGITPDEGPGIPNCPHGPYIQSQRTDIYRQYADLLLQQGAAYQCFCSPERLVQYREGQVKAGKPPVYDKRCSHLSRRTVEENLRQGIPFTVRLRFPGDLKVVPDGVYGNVKVNPHVSDDAILLKSDGYPTYHLANVVDDHLMGITHVLRGEEWLDSTAKHMALYRALGWTMPQFVHLPLLLNSDGTKLSKRTGDVHVEKLRAKGYLPEALVNYTVQLGWWSGTTQDVFTMSELIDQFSLEGINTSNPTVAYEKLDWLNKQHFRMQWQSPSGIQKARLLQTFRDQTTAILPHCNVSDAFLTGAVDLFQDRIVKMTDFPEVAMVCFTDPDFSVERLDSATLEVAQHPDTFVVARTTLEMISAGASSEKSEPARDATFWKVLPKQLVKQTQLKKKTVLRSLRCALTGVMTGPSIVDLMALLGTEECVRRLGIFLSTASPSSPA</sequence>
<dbReference type="GO" id="GO:0004818">
    <property type="term" value="F:glutamate-tRNA ligase activity"/>
    <property type="evidence" value="ECO:0007669"/>
    <property type="project" value="UniProtKB-EC"/>
</dbReference>
<dbReference type="PRINTS" id="PR00987">
    <property type="entry name" value="TRNASYNTHGLU"/>
</dbReference>
<evidence type="ECO:0000313" key="15">
    <source>
        <dbReference type="Proteomes" id="UP001150925"/>
    </source>
</evidence>
<feature type="domain" description="Aminoacyl-tRNA synthetase class I anticodon-binding" evidence="13">
    <location>
        <begin position="391"/>
        <end position="526"/>
    </location>
</feature>
<dbReference type="InterPro" id="IPR049940">
    <property type="entry name" value="GluQ/Sye"/>
</dbReference>
<dbReference type="Gene3D" id="1.10.10.350">
    <property type="match status" value="1"/>
</dbReference>
<name>A0A9W8AQD1_9FUNG</name>
<dbReference type="NCBIfam" id="TIGR00464">
    <property type="entry name" value="gltX_bact"/>
    <property type="match status" value="1"/>
</dbReference>
<evidence type="ECO:0000256" key="1">
    <source>
        <dbReference type="ARBA" id="ARBA00004173"/>
    </source>
</evidence>
<protein>
    <recommendedName>
        <fullName evidence="10">Glutamate--tRNA ligase, mitochondrial</fullName>
        <ecNumber evidence="3">6.1.1.17</ecNumber>
    </recommendedName>
    <alternativeName>
        <fullName evidence="9">Glutamyl-tRNA synthetase</fullName>
    </alternativeName>
</protein>
<keyword evidence="15" id="KW-1185">Reference proteome</keyword>
<keyword evidence="4 11" id="KW-0436">Ligase</keyword>
<evidence type="ECO:0000256" key="3">
    <source>
        <dbReference type="ARBA" id="ARBA00012835"/>
    </source>
</evidence>
<dbReference type="InterPro" id="IPR008925">
    <property type="entry name" value="aa_tRNA-synth_I_cd-bd_sf"/>
</dbReference>
<dbReference type="InterPro" id="IPR000924">
    <property type="entry name" value="Glu/Gln-tRNA-synth"/>
</dbReference>
<dbReference type="GO" id="GO:0005739">
    <property type="term" value="C:mitochondrion"/>
    <property type="evidence" value="ECO:0007669"/>
    <property type="project" value="UniProtKB-SubCell"/>
</dbReference>
<dbReference type="GO" id="GO:0005524">
    <property type="term" value="F:ATP binding"/>
    <property type="evidence" value="ECO:0007669"/>
    <property type="project" value="UniProtKB-KW"/>
</dbReference>
<dbReference type="SUPFAM" id="SSF52374">
    <property type="entry name" value="Nucleotidylyl transferase"/>
    <property type="match status" value="1"/>
</dbReference>
<keyword evidence="7 11" id="KW-0648">Protein biosynthesis</keyword>
<dbReference type="InterPro" id="IPR004527">
    <property type="entry name" value="Glu-tRNA-ligase_bac/mito"/>
</dbReference>
<keyword evidence="6 11" id="KW-0067">ATP-binding</keyword>
<dbReference type="PROSITE" id="PS00178">
    <property type="entry name" value="AA_TRNA_LIGASE_I"/>
    <property type="match status" value="1"/>
</dbReference>
<dbReference type="InterPro" id="IPR033910">
    <property type="entry name" value="GluRS_core"/>
</dbReference>
<dbReference type="Gene3D" id="3.40.50.620">
    <property type="entry name" value="HUPs"/>
    <property type="match status" value="1"/>
</dbReference>
<evidence type="ECO:0000259" key="12">
    <source>
        <dbReference type="Pfam" id="PF00749"/>
    </source>
</evidence>
<evidence type="ECO:0000259" key="13">
    <source>
        <dbReference type="Pfam" id="PF19269"/>
    </source>
</evidence>
<dbReference type="CDD" id="cd00808">
    <property type="entry name" value="GluRS_core"/>
    <property type="match status" value="1"/>
</dbReference>
<evidence type="ECO:0000256" key="6">
    <source>
        <dbReference type="ARBA" id="ARBA00022840"/>
    </source>
</evidence>
<evidence type="ECO:0000256" key="2">
    <source>
        <dbReference type="ARBA" id="ARBA00007894"/>
    </source>
</evidence>
<gene>
    <name evidence="14" type="primary">MSE1</name>
    <name evidence="14" type="ORF">IWQ62_002448</name>
</gene>
<dbReference type="EMBL" id="JANBPY010000520">
    <property type="protein sequence ID" value="KAJ1966341.1"/>
    <property type="molecule type" value="Genomic_DNA"/>
</dbReference>
<comment type="caution">
    <text evidence="14">The sequence shown here is derived from an EMBL/GenBank/DDBJ whole genome shotgun (WGS) entry which is preliminary data.</text>
</comment>
<dbReference type="InterPro" id="IPR020751">
    <property type="entry name" value="aa-tRNA-synth_I_codon-bd_sub2"/>
</dbReference>
<evidence type="ECO:0000256" key="7">
    <source>
        <dbReference type="ARBA" id="ARBA00022917"/>
    </source>
</evidence>
<dbReference type="PANTHER" id="PTHR43311:SF2">
    <property type="entry name" value="GLUTAMATE--TRNA LIGASE, MITOCHONDRIAL-RELATED"/>
    <property type="match status" value="1"/>
</dbReference>
<comment type="similarity">
    <text evidence="2">Belongs to the class-I aminoacyl-tRNA synthetase family. Glutamate--tRNA ligase type 1 subfamily.</text>
</comment>
<dbReference type="InterPro" id="IPR014729">
    <property type="entry name" value="Rossmann-like_a/b/a_fold"/>
</dbReference>
<dbReference type="SUPFAM" id="SSF48163">
    <property type="entry name" value="An anticodon-binding domain of class I aminoacyl-tRNA synthetases"/>
    <property type="match status" value="1"/>
</dbReference>
<evidence type="ECO:0000256" key="5">
    <source>
        <dbReference type="ARBA" id="ARBA00022741"/>
    </source>
</evidence>
<dbReference type="InterPro" id="IPR045462">
    <property type="entry name" value="aa-tRNA-synth_I_cd-bd"/>
</dbReference>
<dbReference type="Pfam" id="PF19269">
    <property type="entry name" value="Anticodon_2"/>
    <property type="match status" value="1"/>
</dbReference>